<dbReference type="EMBL" id="CP042433">
    <property type="protein sequence ID" value="QEC58284.1"/>
    <property type="molecule type" value="Genomic_DNA"/>
</dbReference>
<feature type="domain" description="DUF7710" evidence="1">
    <location>
        <begin position="5"/>
        <end position="88"/>
    </location>
</feature>
<dbReference type="Pfam" id="PF24819">
    <property type="entry name" value="DUF7710"/>
    <property type="match status" value="1"/>
</dbReference>
<dbReference type="OrthoDB" id="72025at2"/>
<dbReference type="RefSeq" id="WP_146791479.1">
    <property type="nucleotide sequence ID" value="NZ_BAABIO010000003.1"/>
</dbReference>
<dbReference type="Proteomes" id="UP000321204">
    <property type="component" value="Chromosome"/>
</dbReference>
<proteinExistence type="predicted"/>
<evidence type="ECO:0000259" key="1">
    <source>
        <dbReference type="Pfam" id="PF24819"/>
    </source>
</evidence>
<dbReference type="KEGG" id="fgg:FSB75_21025"/>
<evidence type="ECO:0000313" key="2">
    <source>
        <dbReference type="EMBL" id="QEC58284.1"/>
    </source>
</evidence>
<organism evidence="2 3">
    <name type="scientific">Flavisolibacter ginsenosidimutans</name>
    <dbReference type="NCBI Taxonomy" id="661481"/>
    <lineage>
        <taxon>Bacteria</taxon>
        <taxon>Pseudomonadati</taxon>
        <taxon>Bacteroidota</taxon>
        <taxon>Chitinophagia</taxon>
        <taxon>Chitinophagales</taxon>
        <taxon>Chitinophagaceae</taxon>
        <taxon>Flavisolibacter</taxon>
    </lineage>
</organism>
<dbReference type="AlphaFoldDB" id="A0A5B8UNQ8"/>
<accession>A0A5B8UNQ8</accession>
<protein>
    <recommendedName>
        <fullName evidence="1">DUF7710 domain-containing protein</fullName>
    </recommendedName>
</protein>
<dbReference type="InterPro" id="IPR056127">
    <property type="entry name" value="DUF7710"/>
</dbReference>
<sequence length="91" mass="10344">MIESVWVFNGANANFSSGIFLDKSVADNWIKKNNLTGILTLYPLNKGVYDWAIEQGFFSPHTDAHFSPIFIQKFTSASQEHYHYVDGLLDN</sequence>
<keyword evidence="3" id="KW-1185">Reference proteome</keyword>
<evidence type="ECO:0000313" key="3">
    <source>
        <dbReference type="Proteomes" id="UP000321204"/>
    </source>
</evidence>
<reference evidence="2 3" key="1">
    <citation type="journal article" date="2015" name="Int. J. Syst. Evol. Microbiol.">
        <title>Flavisolibacter ginsenosidimutans sp. nov., with ginsenoside-converting activity isolated from soil used for cultivating ginseng.</title>
        <authorList>
            <person name="Zhao Y."/>
            <person name="Liu Q."/>
            <person name="Kang M.S."/>
            <person name="Jin F."/>
            <person name="Yu H."/>
            <person name="Im W.T."/>
        </authorList>
    </citation>
    <scope>NUCLEOTIDE SEQUENCE [LARGE SCALE GENOMIC DNA]</scope>
    <source>
        <strain evidence="2 3">Gsoil 636</strain>
    </source>
</reference>
<gene>
    <name evidence="2" type="ORF">FSB75_21025</name>
</gene>
<name>A0A5B8UNQ8_9BACT</name>